<keyword evidence="1" id="KW-0812">Transmembrane</keyword>
<dbReference type="AlphaFoldDB" id="A0A1M5Y595"/>
<evidence type="ECO:0000256" key="1">
    <source>
        <dbReference type="SAM" id="Phobius"/>
    </source>
</evidence>
<feature type="transmembrane region" description="Helical" evidence="1">
    <location>
        <begin position="102"/>
        <end position="120"/>
    </location>
</feature>
<feature type="transmembrane region" description="Helical" evidence="1">
    <location>
        <begin position="73"/>
        <end position="96"/>
    </location>
</feature>
<gene>
    <name evidence="2" type="ORF">SAMN05443248_7915</name>
</gene>
<protein>
    <submittedName>
        <fullName evidence="2">Uncharacterized protein</fullName>
    </submittedName>
</protein>
<dbReference type="OrthoDB" id="9834818at2"/>
<name>A0A1M5Y595_9BRAD</name>
<proteinExistence type="predicted"/>
<keyword evidence="1" id="KW-0472">Membrane</keyword>
<feature type="transmembrane region" description="Helical" evidence="1">
    <location>
        <begin position="44"/>
        <end position="66"/>
    </location>
</feature>
<evidence type="ECO:0000313" key="2">
    <source>
        <dbReference type="EMBL" id="SHI06978.1"/>
    </source>
</evidence>
<dbReference type="EMBL" id="LT670817">
    <property type="protein sequence ID" value="SHI06978.1"/>
    <property type="molecule type" value="Genomic_DNA"/>
</dbReference>
<dbReference type="RefSeq" id="WP_154072745.1">
    <property type="nucleotide sequence ID" value="NZ_LT670817.1"/>
</dbReference>
<dbReference type="Proteomes" id="UP000189796">
    <property type="component" value="Chromosome I"/>
</dbReference>
<reference evidence="2 3" key="1">
    <citation type="submission" date="2016-11" db="EMBL/GenBank/DDBJ databases">
        <authorList>
            <person name="Jaros S."/>
            <person name="Januszkiewicz K."/>
            <person name="Wedrychowicz H."/>
        </authorList>
    </citation>
    <scope>NUCLEOTIDE SEQUENCE [LARGE SCALE GENOMIC DNA]</scope>
    <source>
        <strain evidence="2 3">GAS138</strain>
    </source>
</reference>
<organism evidence="2 3">
    <name type="scientific">Bradyrhizobium erythrophlei</name>
    <dbReference type="NCBI Taxonomy" id="1437360"/>
    <lineage>
        <taxon>Bacteria</taxon>
        <taxon>Pseudomonadati</taxon>
        <taxon>Pseudomonadota</taxon>
        <taxon>Alphaproteobacteria</taxon>
        <taxon>Hyphomicrobiales</taxon>
        <taxon>Nitrobacteraceae</taxon>
        <taxon>Bradyrhizobium</taxon>
    </lineage>
</organism>
<sequence>MNRDFSNKDAMFHLRYGLGCALEGTFAIWLLIHAESYHPLGVWIAYFLLAVTTVCLVTGFIWYFCWAYERNATLWYLAGVASLIGAACAALDRLFAFGFQGWDVALSFGILYFAAGYGIWRLVRSAVVRSFNVLLLAVSEVGSAWRGELRR</sequence>
<keyword evidence="1" id="KW-1133">Transmembrane helix</keyword>
<accession>A0A1M5Y595</accession>
<evidence type="ECO:0000313" key="3">
    <source>
        <dbReference type="Proteomes" id="UP000189796"/>
    </source>
</evidence>
<feature type="transmembrane region" description="Helical" evidence="1">
    <location>
        <begin position="12"/>
        <end position="32"/>
    </location>
</feature>